<gene>
    <name evidence="2" type="ORF">J2TS6_44240</name>
</gene>
<accession>A0A920CCY6</accession>
<dbReference type="AlphaFoldDB" id="A0A920CCY6"/>
<dbReference type="EMBL" id="BORQ01000005">
    <property type="protein sequence ID" value="GIO33283.1"/>
    <property type="molecule type" value="Genomic_DNA"/>
</dbReference>
<name>A0A920CCY6_9BACL</name>
<evidence type="ECO:0000313" key="3">
    <source>
        <dbReference type="Proteomes" id="UP000679779"/>
    </source>
</evidence>
<dbReference type="Proteomes" id="UP000679779">
    <property type="component" value="Unassembled WGS sequence"/>
</dbReference>
<evidence type="ECO:0008006" key="4">
    <source>
        <dbReference type="Google" id="ProtNLM"/>
    </source>
</evidence>
<evidence type="ECO:0000313" key="2">
    <source>
        <dbReference type="EMBL" id="GIO33283.1"/>
    </source>
</evidence>
<dbReference type="RefSeq" id="WP_212958470.1">
    <property type="nucleotide sequence ID" value="NZ_BORQ01000005.1"/>
</dbReference>
<feature type="region of interest" description="Disordered" evidence="1">
    <location>
        <begin position="1"/>
        <end position="21"/>
    </location>
</feature>
<reference evidence="2" key="1">
    <citation type="submission" date="2021-03" db="EMBL/GenBank/DDBJ databases">
        <title>Antimicrobial resistance genes in bacteria isolated from Japanese honey, and their potential for conferring macrolide and lincosamide resistance in the American foulbrood pathogen Paenibacillus larvae.</title>
        <authorList>
            <person name="Okamoto M."/>
            <person name="Kumagai M."/>
            <person name="Kanamori H."/>
            <person name="Takamatsu D."/>
        </authorList>
    </citation>
    <scope>NUCLEOTIDE SEQUENCE</scope>
    <source>
        <strain evidence="2">J2TS6</strain>
    </source>
</reference>
<comment type="caution">
    <text evidence="2">The sequence shown here is derived from an EMBL/GenBank/DDBJ whole genome shotgun (WGS) entry which is preliminary data.</text>
</comment>
<dbReference type="InterPro" id="IPR014962">
    <property type="entry name" value="YolD"/>
</dbReference>
<sequence length="89" mass="10240">MYAVPKPGKKTKSSRPSRDDFELQELAEKLEEAKESNARLNLTVWRMPEQVQGTIDKLDPGTQRVHIQTRFDGMLKVPFIDILSAERVE</sequence>
<organism evidence="2 3">
    <name type="scientific">Paenibacillus albilobatus</name>
    <dbReference type="NCBI Taxonomy" id="2716884"/>
    <lineage>
        <taxon>Bacteria</taxon>
        <taxon>Bacillati</taxon>
        <taxon>Bacillota</taxon>
        <taxon>Bacilli</taxon>
        <taxon>Bacillales</taxon>
        <taxon>Paenibacillaceae</taxon>
        <taxon>Paenibacillus</taxon>
    </lineage>
</organism>
<protein>
    <recommendedName>
        <fullName evidence="4">YolD-like family protein</fullName>
    </recommendedName>
</protein>
<keyword evidence="3" id="KW-1185">Reference proteome</keyword>
<dbReference type="Pfam" id="PF08863">
    <property type="entry name" value="YolD"/>
    <property type="match status" value="1"/>
</dbReference>
<proteinExistence type="predicted"/>
<evidence type="ECO:0000256" key="1">
    <source>
        <dbReference type="SAM" id="MobiDB-lite"/>
    </source>
</evidence>